<reference evidence="2 3" key="1">
    <citation type="submission" date="2017-11" db="EMBL/GenBank/DDBJ databases">
        <title>De-novo sequencing of pomegranate (Punica granatum L.) genome.</title>
        <authorList>
            <person name="Akparov Z."/>
            <person name="Amiraslanov A."/>
            <person name="Hajiyeva S."/>
            <person name="Abbasov M."/>
            <person name="Kaur K."/>
            <person name="Hamwieh A."/>
            <person name="Solovyev V."/>
            <person name="Salamov A."/>
            <person name="Braich B."/>
            <person name="Kosarev P."/>
            <person name="Mahmoud A."/>
            <person name="Hajiyev E."/>
            <person name="Babayeva S."/>
            <person name="Izzatullayeva V."/>
            <person name="Mammadov A."/>
            <person name="Mammadov A."/>
            <person name="Sharifova S."/>
            <person name="Ojaghi J."/>
            <person name="Eynullazada K."/>
            <person name="Bayramov B."/>
            <person name="Abdulazimova A."/>
            <person name="Shahmuradov I."/>
        </authorList>
    </citation>
    <scope>NUCLEOTIDE SEQUENCE [LARGE SCALE GENOMIC DNA]</scope>
    <source>
        <strain evidence="3">cv. AG2017</strain>
        <tissue evidence="2">Leaf</tissue>
    </source>
</reference>
<accession>A0A2I0HH89</accession>
<comment type="caution">
    <text evidence="2">The sequence shown here is derived from an EMBL/GenBank/DDBJ whole genome shotgun (WGS) entry which is preliminary data.</text>
</comment>
<gene>
    <name evidence="2" type="ORF">CRG98_048626</name>
</gene>
<evidence type="ECO:0000313" key="3">
    <source>
        <dbReference type="Proteomes" id="UP000233551"/>
    </source>
</evidence>
<sequence length="54" mass="5635">MDSTASTTKWWRWPIYVAAAIVLALIAISSALSTAKDGSSPSDLGPNLSLNASK</sequence>
<proteinExistence type="predicted"/>
<dbReference type="Proteomes" id="UP000233551">
    <property type="component" value="Unassembled WGS sequence"/>
</dbReference>
<evidence type="ECO:0000256" key="1">
    <source>
        <dbReference type="SAM" id="MobiDB-lite"/>
    </source>
</evidence>
<keyword evidence="3" id="KW-1185">Reference proteome</keyword>
<dbReference type="EMBL" id="PGOL01015909">
    <property type="protein sequence ID" value="PKI30983.1"/>
    <property type="molecule type" value="Genomic_DNA"/>
</dbReference>
<organism evidence="2 3">
    <name type="scientific">Punica granatum</name>
    <name type="common">Pomegranate</name>
    <dbReference type="NCBI Taxonomy" id="22663"/>
    <lineage>
        <taxon>Eukaryota</taxon>
        <taxon>Viridiplantae</taxon>
        <taxon>Streptophyta</taxon>
        <taxon>Embryophyta</taxon>
        <taxon>Tracheophyta</taxon>
        <taxon>Spermatophyta</taxon>
        <taxon>Magnoliopsida</taxon>
        <taxon>eudicotyledons</taxon>
        <taxon>Gunneridae</taxon>
        <taxon>Pentapetalae</taxon>
        <taxon>rosids</taxon>
        <taxon>malvids</taxon>
        <taxon>Myrtales</taxon>
        <taxon>Lythraceae</taxon>
        <taxon>Punica</taxon>
    </lineage>
</organism>
<protein>
    <submittedName>
        <fullName evidence="2">Uncharacterized protein</fullName>
    </submittedName>
</protein>
<feature type="non-terminal residue" evidence="2">
    <location>
        <position position="54"/>
    </location>
</feature>
<feature type="compositionally biased region" description="Polar residues" evidence="1">
    <location>
        <begin position="36"/>
        <end position="54"/>
    </location>
</feature>
<feature type="region of interest" description="Disordered" evidence="1">
    <location>
        <begin position="34"/>
        <end position="54"/>
    </location>
</feature>
<dbReference type="AlphaFoldDB" id="A0A2I0HH89"/>
<name>A0A2I0HH89_PUNGR</name>
<evidence type="ECO:0000313" key="2">
    <source>
        <dbReference type="EMBL" id="PKI30983.1"/>
    </source>
</evidence>